<name>F9WQ42_TRYVY</name>
<dbReference type="EMBL" id="CAEX01003897">
    <property type="protein sequence ID" value="CCD19669.1"/>
    <property type="molecule type" value="Genomic_DNA"/>
</dbReference>
<organism evidence="1 2">
    <name type="scientific">Trypanosoma vivax (strain Y486)</name>
    <dbReference type="NCBI Taxonomy" id="1055687"/>
    <lineage>
        <taxon>Eukaryota</taxon>
        <taxon>Discoba</taxon>
        <taxon>Euglenozoa</taxon>
        <taxon>Kinetoplastea</taxon>
        <taxon>Metakinetoplastina</taxon>
        <taxon>Trypanosomatida</taxon>
        <taxon>Trypanosomatidae</taxon>
        <taxon>Trypanosoma</taxon>
        <taxon>Duttonella</taxon>
    </lineage>
</organism>
<evidence type="ECO:0000313" key="1">
    <source>
        <dbReference type="EMBL" id="CCD19669.1"/>
    </source>
</evidence>
<reference evidence="1 2" key="1">
    <citation type="journal article" date="2012" name="Proc. Natl. Acad. Sci. U.S.A.">
        <title>Antigenic diversity is generated by distinct evolutionary mechanisms in African trypanosome species.</title>
        <authorList>
            <person name="Jackson A.P."/>
            <person name="Berry A."/>
            <person name="Aslett M."/>
            <person name="Allison H.C."/>
            <person name="Burton P."/>
            <person name="Vavrova-Anderson J."/>
            <person name="Brown R."/>
            <person name="Browne H."/>
            <person name="Corton N."/>
            <person name="Hauser H."/>
            <person name="Gamble J."/>
            <person name="Gilderthorp R."/>
            <person name="Marcello L."/>
            <person name="McQuillan J."/>
            <person name="Otto T.D."/>
            <person name="Quail M.A."/>
            <person name="Sanders M.J."/>
            <person name="van Tonder A."/>
            <person name="Ginger M.L."/>
            <person name="Field M.C."/>
            <person name="Barry J.D."/>
            <person name="Hertz-Fowler C."/>
            <person name="Berriman M."/>
        </authorList>
    </citation>
    <scope>NUCLEOTIDE SEQUENCE</scope>
    <source>
        <strain evidence="1 2">Y486</strain>
    </source>
</reference>
<proteinExistence type="predicted"/>
<dbReference type="AlphaFoldDB" id="F9WQ42"/>
<keyword evidence="2" id="KW-1185">Reference proteome</keyword>
<accession>F9WQ42</accession>
<evidence type="ECO:0000313" key="2">
    <source>
        <dbReference type="Proteomes" id="UP000009027"/>
    </source>
</evidence>
<sequence>MEGAGVIFEASRKPAEVFVVSFAVVEGKAGGPRRRFIALPKGKNDHDDCEAEAPLQHASCYLRAVFGEVAAVFDMKASFFQVSLPQGSRTSFRCRTEAGRLAELTRLKMGYKRSPQMLHTATRALAGDHAIVSSRCAAPQSLKIHVWIDNIQICGPRRNVEKRSRVATRNARQCAATLGESNYLSKKHEFIGVHFGRETGTVCQSQKTIRKLREAPPLEGLTAAELERLTSRMVCAAGVRCGALLEYYFVLKAVSRRLSKLNGCILQLNDDADLPARVIRQGKRCLSSLLANKSVTPRRHRPTPAALVTDASMCGWGALLFRDSGAV</sequence>
<dbReference type="InterPro" id="IPR043128">
    <property type="entry name" value="Rev_trsase/Diguanyl_cyclase"/>
</dbReference>
<dbReference type="SUPFAM" id="SSF56672">
    <property type="entry name" value="DNA/RNA polymerases"/>
    <property type="match status" value="1"/>
</dbReference>
<dbReference type="Gene3D" id="3.10.10.10">
    <property type="entry name" value="HIV Type 1 Reverse Transcriptase, subunit A, domain 1"/>
    <property type="match status" value="1"/>
</dbReference>
<dbReference type="Gene3D" id="3.30.70.270">
    <property type="match status" value="1"/>
</dbReference>
<gene>
    <name evidence="1" type="ORF">TvY486_0023795</name>
</gene>
<protein>
    <submittedName>
        <fullName evidence="1">Uncharacterized protein</fullName>
    </submittedName>
</protein>
<dbReference type="VEuPathDB" id="TriTrypDB:TvY486_0023795"/>
<dbReference type="Proteomes" id="UP000009027">
    <property type="component" value="Unassembled WGS sequence"/>
</dbReference>
<dbReference type="InterPro" id="IPR043502">
    <property type="entry name" value="DNA/RNA_pol_sf"/>
</dbReference>